<evidence type="ECO:0000313" key="13">
    <source>
        <dbReference type="Proteomes" id="UP000001555"/>
    </source>
</evidence>
<keyword evidence="9" id="KW-0812">Transmembrane</keyword>
<feature type="compositionally biased region" description="Polar residues" evidence="8">
    <location>
        <begin position="492"/>
        <end position="508"/>
    </location>
</feature>
<evidence type="ECO:0000256" key="1">
    <source>
        <dbReference type="ARBA" id="ARBA00004123"/>
    </source>
</evidence>
<reference evidence="11 13" key="1">
    <citation type="submission" date="2008-03" db="EMBL/GenBank/DDBJ databases">
        <title>Annotation of Ixodes scapularis.</title>
        <authorList>
            <consortium name="Ixodes scapularis Genome Project Consortium"/>
            <person name="Caler E."/>
            <person name="Hannick L.I."/>
            <person name="Bidwell S."/>
            <person name="Joardar V."/>
            <person name="Thiagarajan M."/>
            <person name="Amedeo P."/>
            <person name="Galinsky K.J."/>
            <person name="Schobel S."/>
            <person name="Inman J."/>
            <person name="Hostetler J."/>
            <person name="Miller J."/>
            <person name="Hammond M."/>
            <person name="Megy K."/>
            <person name="Lawson D."/>
            <person name="Kodira C."/>
            <person name="Sutton G."/>
            <person name="Meyer J."/>
            <person name="Hill C.A."/>
            <person name="Birren B."/>
            <person name="Nene V."/>
            <person name="Collins F."/>
            <person name="Alarcon-Chaidez F."/>
            <person name="Wikel S."/>
            <person name="Strausberg R."/>
        </authorList>
    </citation>
    <scope>NUCLEOTIDE SEQUENCE [LARGE SCALE GENOMIC DNA]</scope>
    <source>
        <strain evidence="13">Wikel</strain>
        <strain evidence="11">Wikel colony</strain>
    </source>
</reference>
<feature type="region of interest" description="Disordered" evidence="8">
    <location>
        <begin position="576"/>
        <end position="1016"/>
    </location>
</feature>
<dbReference type="EMBL" id="ABJB010740315">
    <property type="status" value="NOT_ANNOTATED_CDS"/>
    <property type="molecule type" value="Genomic_DNA"/>
</dbReference>
<organism>
    <name type="scientific">Ixodes scapularis</name>
    <name type="common">Black-legged tick</name>
    <name type="synonym">Deer tick</name>
    <dbReference type="NCBI Taxonomy" id="6945"/>
    <lineage>
        <taxon>Eukaryota</taxon>
        <taxon>Metazoa</taxon>
        <taxon>Ecdysozoa</taxon>
        <taxon>Arthropoda</taxon>
        <taxon>Chelicerata</taxon>
        <taxon>Arachnida</taxon>
        <taxon>Acari</taxon>
        <taxon>Parasitiformes</taxon>
        <taxon>Ixodida</taxon>
        <taxon>Ixodoidea</taxon>
        <taxon>Ixodidae</taxon>
        <taxon>Ixodinae</taxon>
        <taxon>Ixodes</taxon>
    </lineage>
</organism>
<dbReference type="CDD" id="cd06145">
    <property type="entry name" value="REX1_like"/>
    <property type="match status" value="1"/>
</dbReference>
<feature type="compositionally biased region" description="Basic and acidic residues" evidence="8">
    <location>
        <begin position="800"/>
        <end position="821"/>
    </location>
</feature>
<dbReference type="GO" id="GO:0008859">
    <property type="term" value="F:exoribonuclease II activity"/>
    <property type="evidence" value="ECO:0007669"/>
    <property type="project" value="UniProtKB-EC"/>
</dbReference>
<protein>
    <submittedName>
        <fullName evidence="11 12">RNAse H, putative</fullName>
        <ecNumber evidence="11">3.1.13.1</ecNumber>
    </submittedName>
</protein>
<evidence type="ECO:0000256" key="5">
    <source>
        <dbReference type="ARBA" id="ARBA00022839"/>
    </source>
</evidence>
<feature type="transmembrane region" description="Helical" evidence="9">
    <location>
        <begin position="86"/>
        <end position="104"/>
    </location>
</feature>
<dbReference type="InterPro" id="IPR013520">
    <property type="entry name" value="Ribonucl_H"/>
</dbReference>
<dbReference type="Gene3D" id="3.30.420.10">
    <property type="entry name" value="Ribonuclease H-like superfamily/Ribonuclease H"/>
    <property type="match status" value="1"/>
</dbReference>
<dbReference type="PANTHER" id="PTHR12801:SF115">
    <property type="entry name" value="FI18136P1-RELATED"/>
    <property type="match status" value="1"/>
</dbReference>
<evidence type="ECO:0000256" key="8">
    <source>
        <dbReference type="SAM" id="MobiDB-lite"/>
    </source>
</evidence>
<feature type="compositionally biased region" description="Polar residues" evidence="8">
    <location>
        <begin position="704"/>
        <end position="719"/>
    </location>
</feature>
<keyword evidence="4 11" id="KW-0378">Hydrolase</keyword>
<feature type="region of interest" description="Disordered" evidence="8">
    <location>
        <begin position="1"/>
        <end position="43"/>
    </location>
</feature>
<keyword evidence="13" id="KW-1185">Reference proteome</keyword>
<dbReference type="VEuPathDB" id="VectorBase:ISCW008155"/>
<dbReference type="FunFam" id="3.30.420.10:FF:000021">
    <property type="entry name" value="RNA exonuclease 1 homolog"/>
    <property type="match status" value="1"/>
</dbReference>
<evidence type="ECO:0000256" key="4">
    <source>
        <dbReference type="ARBA" id="ARBA00022801"/>
    </source>
</evidence>
<dbReference type="InterPro" id="IPR031736">
    <property type="entry name" value="REXO1-like_dom"/>
</dbReference>
<dbReference type="VEuPathDB" id="VectorBase:ISCP_003444"/>
<dbReference type="Pfam" id="PF15870">
    <property type="entry name" value="EloA-BP1"/>
    <property type="match status" value="1"/>
</dbReference>
<dbReference type="STRING" id="6945.B7PS66"/>
<dbReference type="InParanoid" id="B7PS66"/>
<keyword evidence="3" id="KW-0540">Nuclease</keyword>
<dbReference type="EC" id="3.1.13.1" evidence="11"/>
<dbReference type="PaxDb" id="6945-B7PS66"/>
<feature type="compositionally biased region" description="Low complexity" evidence="8">
    <location>
        <begin position="911"/>
        <end position="924"/>
    </location>
</feature>
<evidence type="ECO:0000256" key="9">
    <source>
        <dbReference type="SAM" id="Phobius"/>
    </source>
</evidence>
<comment type="subcellular location">
    <subcellularLocation>
        <location evidence="1">Nucleus</location>
    </subcellularLocation>
</comment>
<evidence type="ECO:0000256" key="7">
    <source>
        <dbReference type="SAM" id="Coils"/>
    </source>
</evidence>
<keyword evidence="5" id="KW-0269">Exonuclease</keyword>
<dbReference type="EMBL" id="ABJB010969191">
    <property type="status" value="NOT_ANNOTATED_CDS"/>
    <property type="molecule type" value="Genomic_DNA"/>
</dbReference>
<dbReference type="InterPro" id="IPR047021">
    <property type="entry name" value="REXO1/3/4-like"/>
</dbReference>
<dbReference type="VEuPathDB" id="VectorBase:ISCI000182"/>
<keyword evidence="9" id="KW-0472">Membrane</keyword>
<keyword evidence="14" id="KW-1267">Proteomics identification</keyword>
<feature type="compositionally biased region" description="Basic residues" evidence="8">
    <location>
        <begin position="925"/>
        <end position="946"/>
    </location>
</feature>
<evidence type="ECO:0007829" key="14">
    <source>
        <dbReference type="PeptideAtlas" id="B7PS66"/>
    </source>
</evidence>
<feature type="compositionally biased region" description="Basic residues" evidence="8">
    <location>
        <begin position="829"/>
        <end position="856"/>
    </location>
</feature>
<evidence type="ECO:0000313" key="11">
    <source>
        <dbReference type="EMBL" id="EEC09439.1"/>
    </source>
</evidence>
<evidence type="ECO:0000256" key="2">
    <source>
        <dbReference type="ARBA" id="ARBA00006357"/>
    </source>
</evidence>
<dbReference type="HOGENOM" id="CLU_244191_0_0_1"/>
<dbReference type="GO" id="GO:0003676">
    <property type="term" value="F:nucleic acid binding"/>
    <property type="evidence" value="ECO:0007669"/>
    <property type="project" value="InterPro"/>
</dbReference>
<dbReference type="EMBL" id="ABJB010317023">
    <property type="status" value="NOT_ANNOTATED_CDS"/>
    <property type="molecule type" value="Genomic_DNA"/>
</dbReference>
<accession>B7PS66</accession>
<gene>
    <name evidence="11" type="ORF">IscW_ISCW008155</name>
</gene>
<feature type="compositionally biased region" description="Polar residues" evidence="8">
    <location>
        <begin position="755"/>
        <end position="766"/>
    </location>
</feature>
<dbReference type="GO" id="GO:0031125">
    <property type="term" value="P:rRNA 3'-end processing"/>
    <property type="evidence" value="ECO:0000318"/>
    <property type="project" value="GO_Central"/>
</dbReference>
<evidence type="ECO:0000259" key="10">
    <source>
        <dbReference type="SMART" id="SM00479"/>
    </source>
</evidence>
<evidence type="ECO:0000313" key="12">
    <source>
        <dbReference type="EnsemblMetazoa" id="ISCW008155-PA"/>
    </source>
</evidence>
<dbReference type="InterPro" id="IPR012337">
    <property type="entry name" value="RNaseH-like_sf"/>
</dbReference>
<evidence type="ECO:0000256" key="6">
    <source>
        <dbReference type="ARBA" id="ARBA00023242"/>
    </source>
</evidence>
<dbReference type="PANTHER" id="PTHR12801">
    <property type="entry name" value="RNA EXONUCLEASE REXO1 / RECO3 FAMILY MEMBER-RELATED"/>
    <property type="match status" value="1"/>
</dbReference>
<dbReference type="EMBL" id="ABJB010074323">
    <property type="status" value="NOT_ANNOTATED_CDS"/>
    <property type="molecule type" value="Genomic_DNA"/>
</dbReference>
<dbReference type="EMBL" id="ABJB010176374">
    <property type="status" value="NOT_ANNOTATED_CDS"/>
    <property type="molecule type" value="Genomic_DNA"/>
</dbReference>
<feature type="compositionally biased region" description="Low complexity" evidence="8">
    <location>
        <begin position="635"/>
        <end position="648"/>
    </location>
</feature>
<feature type="coiled-coil region" evidence="7">
    <location>
        <begin position="274"/>
        <end position="318"/>
    </location>
</feature>
<sequence length="1603" mass="174964">MECGTVRGNGSLELTSSKNNNSESSKLLDLSSDSESEPEPLQLVPPKRKVRFRKRLRQGLRPKAILPVPGQSDWCCCFSCLHVVKALALLMVTIILMIQIWFVLNVRSRVDNLYTFYKNNVLVRRRAAKLDLRGRPNGCAARAPSKKMKKRKELDALVSSRTSALATRAPATASAASSHSVQELLKGNNRDSDSSDVESSYAVLASYRSGGVGTHGCSLGWAWLPLCLILLVGAAGALVWLHLGLRQDFDSLRAHLHRVDAENKHLPEALHEMHSRLQQLAQNLTSTAAELQKTSAQLASLSKEVADLKATTSSLQESVASAPQIKGLPNAVTDLKQNVANIGSQVSSLEQGVEALKEQHTATQTMQKDLDHLKELVQRVTNATSSENQSSAHSLDDLKQEQFGKLDNCSRNCSDLSPDILSNALNRLAVQTTHSAGVDWVDALGQAQHLATLYKELSARLHVNESASNEAEEFVRRAALFVNETVQDALTWHSSSPQARPWTMSSHEATTEKSDAGRPSAALEQGTVPASSEDQSQLLQCVNDALQKVQQDMVAVSKLGSTPQAVAYVPTPVGKCPTRRPAVPEQKRYIPAQSVPEYRPTPLSELRRRRAGVLGAAQRASPPLAKKRREEGSSTPLATAPTTIPTIPSCKSSAPTVKSETSDPCQSNGKTPADEDDDSESQDAGFPLVREEEDAIIKMKNKRNLQASIDTPSHLSKGTLQPPVADDTSLPSKDTKDSPSKTSSLPPSPVDDASVMSQDPTSTTNDALPPPKDTTPPLEDPILVKNKEPPESSALSASAESKDADGTKEDGQSKAHLEAKSVSKNSSSRSRHSSSKEKSKHASSKSSRHRSSHSSHRSSSSKGHSSTKDKTAGASKSSTDKNEKKEKSDSEKTATDKKSSLDNHKDGKSHGGSSTKVKSSSSRSSSKHHKSSRHRSSTSSSKRSHSSHGSSSRKDSSADRKKSKSRRSSDGKEASESKAKDGSRCNGSADESVLRPADEDVSKDNGDGVDSRFSLEWELDSDDDETYEECLRIFNEVQAVGDQPVSALQQKKKTQTSCEPAVPTKQRVAHDPDLTRRQDAQRGLSAHISAAQAMHNRFAQLQKRYQDQASNGHQPGAFVSSVMKAQEGSQKRIAHVPNAPLLAAARKNATVVTNTFTVASQPKGQRRLAHVPALVLSKRPTIPAEYGSRVPVVVRQRYLNLFVDECAKSSTTEEEAIEKALSEEKQTYERSSNKSVYLNVAVNTLKRLRRETSTSAADLRPQGANKVVSHALVLQGALGARTSFSIEKNRYKKPAVELTASRLYSLLEPYHLTPEQLEEHNYPLPHPMEPGRAVFKGVSDGRKYSKHGEPTLHCSRCGASFSLTKEGSYVRPEECVHHWGRLWKKRIAGSLESRYSCCEGDSQSDGCCVAKGHVHEGYDPSTLTGFVRTLAKSPLRGGNPGVYALDCEMCYTTEGVELTRVTVVGWDLRPVYETLVKPANPILDYNTRFSGITEEDMDRVQTTIRDVQAVLLSLFSDQTVLLGHSLDSDLKALRLVHSCVVDTAVVFPHRRGLPYKRALRTLMAEHLNKIIQNGVDGHDSQEDAVACMELMIWKVKEDLKRNR</sequence>
<feature type="region of interest" description="Disordered" evidence="8">
    <location>
        <begin position="173"/>
        <end position="195"/>
    </location>
</feature>
<feature type="compositionally biased region" description="Polar residues" evidence="8">
    <location>
        <begin position="649"/>
        <end position="670"/>
    </location>
</feature>
<feature type="compositionally biased region" description="Basic and acidic residues" evidence="8">
    <location>
        <begin position="992"/>
        <end position="1015"/>
    </location>
</feature>
<dbReference type="InterPro" id="IPR036397">
    <property type="entry name" value="RNaseH_sf"/>
</dbReference>
<dbReference type="Proteomes" id="UP000001555">
    <property type="component" value="Unassembled WGS sequence"/>
</dbReference>
<feature type="compositionally biased region" description="Basic and acidic residues" evidence="8">
    <location>
        <begin position="967"/>
        <end position="983"/>
    </location>
</feature>
<reference evidence="12" key="2">
    <citation type="submission" date="2020-05" db="UniProtKB">
        <authorList>
            <consortium name="EnsemblMetazoa"/>
        </authorList>
    </citation>
    <scope>IDENTIFICATION</scope>
    <source>
        <strain evidence="12">wikel</strain>
    </source>
</reference>
<dbReference type="SUPFAM" id="SSF53098">
    <property type="entry name" value="Ribonuclease H-like"/>
    <property type="match status" value="1"/>
</dbReference>
<keyword evidence="7" id="KW-0175">Coiled coil</keyword>
<dbReference type="EMBL" id="DS777384">
    <property type="protein sequence ID" value="EEC09439.1"/>
    <property type="molecule type" value="Genomic_DNA"/>
</dbReference>
<keyword evidence="9" id="KW-1133">Transmembrane helix</keyword>
<feature type="compositionally biased region" description="Low complexity" evidence="8">
    <location>
        <begin position="11"/>
        <end position="31"/>
    </location>
</feature>
<feature type="transmembrane region" description="Helical" evidence="9">
    <location>
        <begin position="221"/>
        <end position="243"/>
    </location>
</feature>
<feature type="domain" description="Exonuclease" evidence="10">
    <location>
        <begin position="1441"/>
        <end position="1600"/>
    </location>
</feature>
<dbReference type="EMBL" id="ABJB010518913">
    <property type="status" value="NOT_ANNOTATED_CDS"/>
    <property type="molecule type" value="Genomic_DNA"/>
</dbReference>
<comment type="similarity">
    <text evidence="2">Belongs to the REXO1/REXO3 family.</text>
</comment>
<dbReference type="OrthoDB" id="6482108at2759"/>
<feature type="region of interest" description="Disordered" evidence="8">
    <location>
        <begin position="492"/>
        <end position="534"/>
    </location>
</feature>
<dbReference type="GO" id="GO:0005634">
    <property type="term" value="C:nucleus"/>
    <property type="evidence" value="ECO:0000318"/>
    <property type="project" value="GO_Central"/>
</dbReference>
<dbReference type="Gene3D" id="1.10.287.1490">
    <property type="match status" value="1"/>
</dbReference>
<dbReference type="GO" id="GO:0004527">
    <property type="term" value="F:exonuclease activity"/>
    <property type="evidence" value="ECO:0000318"/>
    <property type="project" value="GO_Central"/>
</dbReference>
<keyword evidence="6" id="KW-0539">Nucleus</keyword>
<dbReference type="EnsemblMetazoa" id="ISCW008155-RA">
    <property type="protein sequence ID" value="ISCW008155-PA"/>
    <property type="gene ID" value="ISCW008155"/>
</dbReference>
<dbReference type="InterPro" id="IPR034922">
    <property type="entry name" value="REX1-like_exo"/>
</dbReference>
<proteinExistence type="evidence at protein level"/>
<name>B7PS66_IXOSC</name>
<feature type="compositionally biased region" description="Basic and acidic residues" evidence="8">
    <location>
        <begin position="878"/>
        <end position="909"/>
    </location>
</feature>
<evidence type="ECO:0000256" key="3">
    <source>
        <dbReference type="ARBA" id="ARBA00022722"/>
    </source>
</evidence>
<dbReference type="VEuPathDB" id="VectorBase:ISCP_034551"/>
<dbReference type="SMART" id="SM00479">
    <property type="entry name" value="EXOIII"/>
    <property type="match status" value="1"/>
</dbReference>